<dbReference type="Proteomes" id="UP001279410">
    <property type="component" value="Unassembled WGS sequence"/>
</dbReference>
<feature type="compositionally biased region" description="Pro residues" evidence="1">
    <location>
        <begin position="116"/>
        <end position="136"/>
    </location>
</feature>
<keyword evidence="4" id="KW-1185">Reference proteome</keyword>
<sequence length="155" mass="17234">MFAGTQRAAPPHMERSGRPLLLLLLLGLLLQLCSAVTDDRIISDRYAVYWNSSNPRFLFFIFDQFLQFFLHLSRSSPSDSALLEEKMADGFVQSKKQKRTAAAAILFCFLTRRSDPPTPPPSSPLRPTNPPKPSPRPAGGAAGRRLGQTDGYRTD</sequence>
<organism evidence="3 4">
    <name type="scientific">Lates japonicus</name>
    <name type="common">Japanese lates</name>
    <dbReference type="NCBI Taxonomy" id="270547"/>
    <lineage>
        <taxon>Eukaryota</taxon>
        <taxon>Metazoa</taxon>
        <taxon>Chordata</taxon>
        <taxon>Craniata</taxon>
        <taxon>Vertebrata</taxon>
        <taxon>Euteleostomi</taxon>
        <taxon>Actinopterygii</taxon>
        <taxon>Neopterygii</taxon>
        <taxon>Teleostei</taxon>
        <taxon>Neoteleostei</taxon>
        <taxon>Acanthomorphata</taxon>
        <taxon>Carangaria</taxon>
        <taxon>Carangaria incertae sedis</taxon>
        <taxon>Centropomidae</taxon>
        <taxon>Lates</taxon>
    </lineage>
</organism>
<evidence type="ECO:0000256" key="1">
    <source>
        <dbReference type="SAM" id="MobiDB-lite"/>
    </source>
</evidence>
<name>A0AAD3NB89_LATJO</name>
<feature type="chain" id="PRO_5042116485" evidence="2">
    <location>
        <begin position="36"/>
        <end position="155"/>
    </location>
</feature>
<evidence type="ECO:0000313" key="4">
    <source>
        <dbReference type="Proteomes" id="UP001279410"/>
    </source>
</evidence>
<dbReference type="AlphaFoldDB" id="A0AAD3NB89"/>
<protein>
    <submittedName>
        <fullName evidence="3">Ephrin-A2-like protein</fullName>
    </submittedName>
</protein>
<feature type="region of interest" description="Disordered" evidence="1">
    <location>
        <begin position="112"/>
        <end position="155"/>
    </location>
</feature>
<evidence type="ECO:0000313" key="3">
    <source>
        <dbReference type="EMBL" id="GLD68874.1"/>
    </source>
</evidence>
<gene>
    <name evidence="3" type="ORF">AKAME5_002018700</name>
</gene>
<keyword evidence="2" id="KW-0732">Signal</keyword>
<accession>A0AAD3NB89</accession>
<reference evidence="3" key="1">
    <citation type="submission" date="2022-08" db="EMBL/GenBank/DDBJ databases">
        <title>Genome sequencing of akame (Lates japonicus).</title>
        <authorList>
            <person name="Hashiguchi Y."/>
            <person name="Takahashi H."/>
        </authorList>
    </citation>
    <scope>NUCLEOTIDE SEQUENCE</scope>
    <source>
        <strain evidence="3">Kochi</strain>
    </source>
</reference>
<proteinExistence type="predicted"/>
<evidence type="ECO:0000256" key="2">
    <source>
        <dbReference type="SAM" id="SignalP"/>
    </source>
</evidence>
<feature type="signal peptide" evidence="2">
    <location>
        <begin position="1"/>
        <end position="35"/>
    </location>
</feature>
<comment type="caution">
    <text evidence="3">The sequence shown here is derived from an EMBL/GenBank/DDBJ whole genome shotgun (WGS) entry which is preliminary data.</text>
</comment>
<dbReference type="EMBL" id="BRZM01000155">
    <property type="protein sequence ID" value="GLD68874.1"/>
    <property type="molecule type" value="Genomic_DNA"/>
</dbReference>